<evidence type="ECO:0000313" key="1">
    <source>
        <dbReference type="EMBL" id="GAA1788926.1"/>
    </source>
</evidence>
<protein>
    <submittedName>
        <fullName evidence="1">Uncharacterized protein</fullName>
    </submittedName>
</protein>
<accession>A0ABN2LHX9</accession>
<sequence>MKRGVLWNPTDRTGGPVDDILFALRKSYPGLQVVRLSVSHPADDDNVWFISLPPDGPELQLDSLPNGRPPFLLESDWARAQTADIEEAIEQLSEWLRE</sequence>
<keyword evidence="2" id="KW-1185">Reference proteome</keyword>
<proteinExistence type="predicted"/>
<dbReference type="Proteomes" id="UP001500218">
    <property type="component" value="Unassembled WGS sequence"/>
</dbReference>
<gene>
    <name evidence="1" type="ORF">GCM10009682_08730</name>
</gene>
<evidence type="ECO:0000313" key="2">
    <source>
        <dbReference type="Proteomes" id="UP001500218"/>
    </source>
</evidence>
<reference evidence="1 2" key="1">
    <citation type="journal article" date="2019" name="Int. J. Syst. Evol. Microbiol.">
        <title>The Global Catalogue of Microorganisms (GCM) 10K type strain sequencing project: providing services to taxonomists for standard genome sequencing and annotation.</title>
        <authorList>
            <consortium name="The Broad Institute Genomics Platform"/>
            <consortium name="The Broad Institute Genome Sequencing Center for Infectious Disease"/>
            <person name="Wu L."/>
            <person name="Ma J."/>
        </authorList>
    </citation>
    <scope>NUCLEOTIDE SEQUENCE [LARGE SCALE GENOMIC DNA]</scope>
    <source>
        <strain evidence="1 2">JCM 13250</strain>
    </source>
</reference>
<comment type="caution">
    <text evidence="1">The sequence shown here is derived from an EMBL/GenBank/DDBJ whole genome shotgun (WGS) entry which is preliminary data.</text>
</comment>
<organism evidence="1 2">
    <name type="scientific">Luedemannella flava</name>
    <dbReference type="NCBI Taxonomy" id="349316"/>
    <lineage>
        <taxon>Bacteria</taxon>
        <taxon>Bacillati</taxon>
        <taxon>Actinomycetota</taxon>
        <taxon>Actinomycetes</taxon>
        <taxon>Micromonosporales</taxon>
        <taxon>Micromonosporaceae</taxon>
        <taxon>Luedemannella</taxon>
    </lineage>
</organism>
<name>A0ABN2LHX9_9ACTN</name>
<dbReference type="EMBL" id="BAAALT010000016">
    <property type="protein sequence ID" value="GAA1788926.1"/>
    <property type="molecule type" value="Genomic_DNA"/>
</dbReference>